<evidence type="ECO:0000256" key="3">
    <source>
        <dbReference type="ARBA" id="ARBA00022898"/>
    </source>
</evidence>
<dbReference type="InterPro" id="IPR043132">
    <property type="entry name" value="BCAT-like_C"/>
</dbReference>
<dbReference type="InterPro" id="IPR018300">
    <property type="entry name" value="Aminotrans_IV_CS"/>
</dbReference>
<dbReference type="InterPro" id="IPR001544">
    <property type="entry name" value="Aminotrans_IV"/>
</dbReference>
<dbReference type="InterPro" id="IPR050571">
    <property type="entry name" value="Class-IV_PLP-Dep_Aminotrnsfr"/>
</dbReference>
<gene>
    <name evidence="7" type="ORF">SALB_00614</name>
</gene>
<protein>
    <submittedName>
        <fullName evidence="7">Branched-chain amino acid aminotransferase</fullName>
    </submittedName>
</protein>
<dbReference type="GO" id="GO:0008483">
    <property type="term" value="F:transaminase activity"/>
    <property type="evidence" value="ECO:0007669"/>
    <property type="project" value="UniProtKB-KW"/>
</dbReference>
<dbReference type="FunFam" id="3.20.10.10:FF:000002">
    <property type="entry name" value="D-alanine aminotransferase"/>
    <property type="match status" value="1"/>
</dbReference>
<dbReference type="RefSeq" id="WP_016571429.1">
    <property type="nucleotide sequence ID" value="NZ_BHXC01000002.1"/>
</dbReference>
<dbReference type="SUPFAM" id="SSF56752">
    <property type="entry name" value="D-aminoacid aminotransferase-like PLP-dependent enzymes"/>
    <property type="match status" value="1"/>
</dbReference>
<dbReference type="Proteomes" id="UP000288351">
    <property type="component" value="Unassembled WGS sequence"/>
</dbReference>
<feature type="region of interest" description="Disordered" evidence="6">
    <location>
        <begin position="1"/>
        <end position="26"/>
    </location>
</feature>
<name>A0A401QRG0_STRNR</name>
<dbReference type="GO" id="GO:0046394">
    <property type="term" value="P:carboxylic acid biosynthetic process"/>
    <property type="evidence" value="ECO:0007669"/>
    <property type="project" value="UniProtKB-ARBA"/>
</dbReference>
<dbReference type="InterPro" id="IPR043131">
    <property type="entry name" value="BCAT-like_N"/>
</dbReference>
<comment type="cofactor">
    <cofactor evidence="1 5">
        <name>pyridoxal 5'-phosphate</name>
        <dbReference type="ChEBI" id="CHEBI:597326"/>
    </cofactor>
</comment>
<evidence type="ECO:0000256" key="4">
    <source>
        <dbReference type="RuleBase" id="RU004106"/>
    </source>
</evidence>
<dbReference type="PANTHER" id="PTHR42743:SF4">
    <property type="entry name" value="BRANCHED-CHAIN-AMINO-ACID AMINOTRANSFERASE-RELATED"/>
    <property type="match status" value="1"/>
</dbReference>
<accession>A0A401QRG0</accession>
<dbReference type="PROSITE" id="PS00770">
    <property type="entry name" value="AA_TRANSFER_CLASS_4"/>
    <property type="match status" value="1"/>
</dbReference>
<keyword evidence="7" id="KW-0032">Aminotransferase</keyword>
<feature type="compositionally biased region" description="Low complexity" evidence="6">
    <location>
        <begin position="313"/>
        <end position="327"/>
    </location>
</feature>
<dbReference type="InterPro" id="IPR036038">
    <property type="entry name" value="Aminotransferase-like"/>
</dbReference>
<dbReference type="EMBL" id="BHXC01000002">
    <property type="protein sequence ID" value="GCB87945.1"/>
    <property type="molecule type" value="Genomic_DNA"/>
</dbReference>
<evidence type="ECO:0000256" key="5">
    <source>
        <dbReference type="RuleBase" id="RU004516"/>
    </source>
</evidence>
<organism evidence="7 8">
    <name type="scientific">Streptomyces noursei</name>
    <name type="common">Streptomyces albulus</name>
    <dbReference type="NCBI Taxonomy" id="1971"/>
    <lineage>
        <taxon>Bacteria</taxon>
        <taxon>Bacillati</taxon>
        <taxon>Actinomycetota</taxon>
        <taxon>Actinomycetes</taxon>
        <taxon>Kitasatosporales</taxon>
        <taxon>Streptomycetaceae</taxon>
        <taxon>Streptomyces</taxon>
    </lineage>
</organism>
<dbReference type="Gene3D" id="3.30.470.10">
    <property type="match status" value="1"/>
</dbReference>
<feature type="region of interest" description="Disordered" evidence="6">
    <location>
        <begin position="308"/>
        <end position="327"/>
    </location>
</feature>
<evidence type="ECO:0000256" key="1">
    <source>
        <dbReference type="ARBA" id="ARBA00001933"/>
    </source>
</evidence>
<evidence type="ECO:0000313" key="8">
    <source>
        <dbReference type="Proteomes" id="UP000288351"/>
    </source>
</evidence>
<keyword evidence="3 5" id="KW-0663">Pyridoxal phosphate</keyword>
<dbReference type="AlphaFoldDB" id="A0A401QRG0"/>
<reference evidence="7 8" key="1">
    <citation type="journal article" date="2019" name="Microbiol. Resour. Announc.">
        <title>Draft Genome Sequence of the Most Traditional epsilon-Poly-l-Lysine Producer, Streptomyces albulus NBRC14147.</title>
        <authorList>
            <person name="Yamanaka K."/>
            <person name="Hamano Y."/>
        </authorList>
    </citation>
    <scope>NUCLEOTIDE SEQUENCE [LARGE SCALE GENOMIC DNA]</scope>
    <source>
        <strain evidence="7 8">NBRC 14147</strain>
    </source>
</reference>
<evidence type="ECO:0000313" key="7">
    <source>
        <dbReference type="EMBL" id="GCB87945.1"/>
    </source>
</evidence>
<proteinExistence type="inferred from homology"/>
<sequence>MTPPTSAHTHWEGPGAPHVAPGRGIPFGSSSVQHGTAVFEGIRCYATSRGPALFRLDDHLLRLLNSARLLGLRHDYDLPRLREATLSAAADSGFADAYVRPGLFATDPMLSIDLSSLPFTLGVEVWPIEAPPSAAGAGRPPADAEETGVRLTVSPWRRPSPETFPPRAKAVGTYVTSALAKTAALAAGFDDALQLDCVTGRVAEATVSNVFLVRQGRLCTPWLADSLLAGITRDTVLALARDLGVEVAEEPVDVVDVRAAQEVFLTGTASELVPAASLDGHRYAPERPVFDAIAAAFRATVTGRAGHPEWRTPVAAPLPDAPAAISS</sequence>
<keyword evidence="7" id="KW-0808">Transferase</keyword>
<evidence type="ECO:0000256" key="2">
    <source>
        <dbReference type="ARBA" id="ARBA00009320"/>
    </source>
</evidence>
<comment type="caution">
    <text evidence="7">The sequence shown here is derived from an EMBL/GenBank/DDBJ whole genome shotgun (WGS) entry which is preliminary data.</text>
</comment>
<dbReference type="GO" id="GO:0008652">
    <property type="term" value="P:amino acid biosynthetic process"/>
    <property type="evidence" value="ECO:0007669"/>
    <property type="project" value="UniProtKB-ARBA"/>
</dbReference>
<comment type="similarity">
    <text evidence="2 4">Belongs to the class-IV pyridoxal-phosphate-dependent aminotransferase family.</text>
</comment>
<evidence type="ECO:0000256" key="6">
    <source>
        <dbReference type="SAM" id="MobiDB-lite"/>
    </source>
</evidence>
<dbReference type="Gene3D" id="3.20.10.10">
    <property type="entry name" value="D-amino Acid Aminotransferase, subunit A, domain 2"/>
    <property type="match status" value="1"/>
</dbReference>
<dbReference type="PANTHER" id="PTHR42743">
    <property type="entry name" value="AMINO-ACID AMINOTRANSFERASE"/>
    <property type="match status" value="1"/>
</dbReference>
<dbReference type="Pfam" id="PF01063">
    <property type="entry name" value="Aminotran_4"/>
    <property type="match status" value="1"/>
</dbReference>